<dbReference type="EMBL" id="JAAAML010000004">
    <property type="protein sequence ID" value="MCO6410511.1"/>
    <property type="molecule type" value="Genomic_DNA"/>
</dbReference>
<dbReference type="InterPro" id="IPR036390">
    <property type="entry name" value="WH_DNA-bd_sf"/>
</dbReference>
<sequence length="182" mass="19912">MSTHHSNQIRALIERLARLSEAEDWAGELNPAQMAALSYLSNANRFSRAPSHVASFSGSTRGTVSQTLRALERKGLVTETRSQNDRRSISYSVTAKGRELALSGKALDNAIASLPPDRVQALEQGLGNVLRTLLAAQGGRSFGLCRQCRHHERRGSASYCHLLKVDLEPAETEQICHEHSPA</sequence>
<dbReference type="Pfam" id="PF12802">
    <property type="entry name" value="MarR_2"/>
    <property type="match status" value="1"/>
</dbReference>
<proteinExistence type="predicted"/>
<dbReference type="InterPro" id="IPR023187">
    <property type="entry name" value="Tscrpt_reg_MarR-type_CS"/>
</dbReference>
<keyword evidence="6" id="KW-1185">Reference proteome</keyword>
<evidence type="ECO:0000259" key="4">
    <source>
        <dbReference type="PROSITE" id="PS50995"/>
    </source>
</evidence>
<gene>
    <name evidence="5" type="ORF">GTW23_20200</name>
</gene>
<dbReference type="InterPro" id="IPR039422">
    <property type="entry name" value="MarR/SlyA-like"/>
</dbReference>
<organism evidence="5 6">
    <name type="scientific">Hoeflea alexandrii</name>
    <dbReference type="NCBI Taxonomy" id="288436"/>
    <lineage>
        <taxon>Bacteria</taxon>
        <taxon>Pseudomonadati</taxon>
        <taxon>Pseudomonadota</taxon>
        <taxon>Alphaproteobacteria</taxon>
        <taxon>Hyphomicrobiales</taxon>
        <taxon>Rhizobiaceae</taxon>
        <taxon>Hoeflea</taxon>
    </lineage>
</organism>
<name>A0ABT1CYV8_9HYPH</name>
<feature type="domain" description="HTH marR-type" evidence="4">
    <location>
        <begin position="6"/>
        <end position="131"/>
    </location>
</feature>
<dbReference type="PROSITE" id="PS50995">
    <property type="entry name" value="HTH_MARR_2"/>
    <property type="match status" value="1"/>
</dbReference>
<dbReference type="Proteomes" id="UP001320715">
    <property type="component" value="Unassembled WGS sequence"/>
</dbReference>
<dbReference type="SUPFAM" id="SSF46785">
    <property type="entry name" value="Winged helix' DNA-binding domain"/>
    <property type="match status" value="1"/>
</dbReference>
<dbReference type="PANTHER" id="PTHR33164">
    <property type="entry name" value="TRANSCRIPTIONAL REGULATOR, MARR FAMILY"/>
    <property type="match status" value="1"/>
</dbReference>
<dbReference type="RefSeq" id="WP_252917205.1">
    <property type="nucleotide sequence ID" value="NZ_JAAAML010000004.1"/>
</dbReference>
<keyword evidence="1" id="KW-0805">Transcription regulation</keyword>
<evidence type="ECO:0000313" key="5">
    <source>
        <dbReference type="EMBL" id="MCO6410511.1"/>
    </source>
</evidence>
<dbReference type="Gene3D" id="1.10.10.10">
    <property type="entry name" value="Winged helix-like DNA-binding domain superfamily/Winged helix DNA-binding domain"/>
    <property type="match status" value="1"/>
</dbReference>
<keyword evidence="2" id="KW-0238">DNA-binding</keyword>
<protein>
    <submittedName>
        <fullName evidence="5">MarR family transcriptional regulator</fullName>
    </submittedName>
</protein>
<keyword evidence="3" id="KW-0804">Transcription</keyword>
<dbReference type="InterPro" id="IPR036388">
    <property type="entry name" value="WH-like_DNA-bd_sf"/>
</dbReference>
<evidence type="ECO:0000256" key="1">
    <source>
        <dbReference type="ARBA" id="ARBA00023015"/>
    </source>
</evidence>
<evidence type="ECO:0000256" key="3">
    <source>
        <dbReference type="ARBA" id="ARBA00023163"/>
    </source>
</evidence>
<evidence type="ECO:0000256" key="2">
    <source>
        <dbReference type="ARBA" id="ARBA00023125"/>
    </source>
</evidence>
<dbReference type="SMART" id="SM00347">
    <property type="entry name" value="HTH_MARR"/>
    <property type="match status" value="1"/>
</dbReference>
<accession>A0ABT1CYV8</accession>
<comment type="caution">
    <text evidence="5">The sequence shown here is derived from an EMBL/GenBank/DDBJ whole genome shotgun (WGS) entry which is preliminary data.</text>
</comment>
<evidence type="ECO:0000313" key="6">
    <source>
        <dbReference type="Proteomes" id="UP001320715"/>
    </source>
</evidence>
<dbReference type="PANTHER" id="PTHR33164:SF89">
    <property type="entry name" value="MARR FAMILY REGULATORY PROTEIN"/>
    <property type="match status" value="1"/>
</dbReference>
<dbReference type="InterPro" id="IPR000835">
    <property type="entry name" value="HTH_MarR-typ"/>
</dbReference>
<reference evidence="5 6" key="1">
    <citation type="submission" date="2020-01" db="EMBL/GenBank/DDBJ databases">
        <title>Genomes of bacteria type strains.</title>
        <authorList>
            <person name="Chen J."/>
            <person name="Zhu S."/>
            <person name="Yang J."/>
        </authorList>
    </citation>
    <scope>NUCLEOTIDE SEQUENCE [LARGE SCALE GENOMIC DNA]</scope>
    <source>
        <strain evidence="5 6">DSM 16655</strain>
    </source>
</reference>
<dbReference type="PROSITE" id="PS01117">
    <property type="entry name" value="HTH_MARR_1"/>
    <property type="match status" value="1"/>
</dbReference>